<proteinExistence type="predicted"/>
<dbReference type="EMBL" id="JAGDYL010000005">
    <property type="protein sequence ID" value="MBO1804522.1"/>
    <property type="molecule type" value="Genomic_DNA"/>
</dbReference>
<keyword evidence="3" id="KW-1185">Reference proteome</keyword>
<dbReference type="Gene3D" id="3.40.250.10">
    <property type="entry name" value="Rhodanese-like domain"/>
    <property type="match status" value="1"/>
</dbReference>
<dbReference type="AlphaFoldDB" id="A0A939LUB0"/>
<dbReference type="InterPro" id="IPR036873">
    <property type="entry name" value="Rhodanese-like_dom_sf"/>
</dbReference>
<evidence type="ECO:0000313" key="3">
    <source>
        <dbReference type="Proteomes" id="UP000664398"/>
    </source>
</evidence>
<gene>
    <name evidence="2" type="ORF">J4H91_04210</name>
</gene>
<dbReference type="Pfam" id="PF00581">
    <property type="entry name" value="Rhodanese"/>
    <property type="match status" value="1"/>
</dbReference>
<dbReference type="SMART" id="SM00450">
    <property type="entry name" value="RHOD"/>
    <property type="match status" value="1"/>
</dbReference>
<accession>A0A939LUB0</accession>
<evidence type="ECO:0000313" key="2">
    <source>
        <dbReference type="EMBL" id="MBO1804522.1"/>
    </source>
</evidence>
<comment type="caution">
    <text evidence="2">The sequence shown here is derived from an EMBL/GenBank/DDBJ whole genome shotgun (WGS) entry which is preliminary data.</text>
</comment>
<evidence type="ECO:0000259" key="1">
    <source>
        <dbReference type="PROSITE" id="PS50206"/>
    </source>
</evidence>
<organism evidence="2 3">
    <name type="scientific">Leucobacter ruminantium</name>
    <dbReference type="NCBI Taxonomy" id="1289170"/>
    <lineage>
        <taxon>Bacteria</taxon>
        <taxon>Bacillati</taxon>
        <taxon>Actinomycetota</taxon>
        <taxon>Actinomycetes</taxon>
        <taxon>Micrococcales</taxon>
        <taxon>Microbacteriaceae</taxon>
        <taxon>Leucobacter</taxon>
    </lineage>
</organism>
<protein>
    <submittedName>
        <fullName evidence="2">Rhodanese-like domain-containing protein</fullName>
    </submittedName>
</protein>
<name>A0A939LUB0_9MICO</name>
<dbReference type="SUPFAM" id="SSF52821">
    <property type="entry name" value="Rhodanese/Cell cycle control phosphatase"/>
    <property type="match status" value="1"/>
</dbReference>
<sequence>MSILFDCRTPDEYAEGHLEGAKLLDFLGGEATAAIPTLDPEAEYRLYCRSGNRSEQVKHLMQQAGFTNVVNLGSRDEAADATGLAIVTGA</sequence>
<dbReference type="InterPro" id="IPR001763">
    <property type="entry name" value="Rhodanese-like_dom"/>
</dbReference>
<reference evidence="2" key="1">
    <citation type="submission" date="2021-03" db="EMBL/GenBank/DDBJ databases">
        <title>Leucobacter chromiisoli sp. nov., isolated from chromium-containing soil of chemical plant.</title>
        <authorList>
            <person name="Xu Z."/>
        </authorList>
    </citation>
    <scope>NUCLEOTIDE SEQUENCE</scope>
    <source>
        <strain evidence="2">A2</strain>
    </source>
</reference>
<dbReference type="CDD" id="cd00158">
    <property type="entry name" value="RHOD"/>
    <property type="match status" value="1"/>
</dbReference>
<feature type="domain" description="Rhodanese" evidence="1">
    <location>
        <begin position="3"/>
        <end position="87"/>
    </location>
</feature>
<dbReference type="PROSITE" id="PS50206">
    <property type="entry name" value="RHODANESE_3"/>
    <property type="match status" value="1"/>
</dbReference>
<dbReference type="Proteomes" id="UP000664398">
    <property type="component" value="Unassembled WGS sequence"/>
</dbReference>